<keyword evidence="1" id="KW-0472">Membrane</keyword>
<dbReference type="PANTHER" id="PTHR22674:SF6">
    <property type="entry name" value="NTPASE KAP FAMILY P-LOOP DOMAIN-CONTAINING PROTEIN 1"/>
    <property type="match status" value="1"/>
</dbReference>
<keyword evidence="1" id="KW-0812">Transmembrane</keyword>
<feature type="transmembrane region" description="Helical" evidence="1">
    <location>
        <begin position="530"/>
        <end position="552"/>
    </location>
</feature>
<organism evidence="3 4">
    <name type="scientific">Dawidia cretensis</name>
    <dbReference type="NCBI Taxonomy" id="2782350"/>
    <lineage>
        <taxon>Bacteria</taxon>
        <taxon>Pseudomonadati</taxon>
        <taxon>Bacteroidota</taxon>
        <taxon>Cytophagia</taxon>
        <taxon>Cytophagales</taxon>
        <taxon>Chryseotaleaceae</taxon>
        <taxon>Dawidia</taxon>
    </lineage>
</organism>
<evidence type="ECO:0000256" key="1">
    <source>
        <dbReference type="SAM" id="Phobius"/>
    </source>
</evidence>
<keyword evidence="4" id="KW-1185">Reference proteome</keyword>
<dbReference type="InterPro" id="IPR027417">
    <property type="entry name" value="P-loop_NTPase"/>
</dbReference>
<comment type="caution">
    <text evidence="3">The sequence shown here is derived from an EMBL/GenBank/DDBJ whole genome shotgun (WGS) entry which is preliminary data.</text>
</comment>
<accession>A0AAP2E4A6</accession>
<protein>
    <submittedName>
        <fullName evidence="3">KAP family NTPase</fullName>
    </submittedName>
</protein>
<dbReference type="RefSeq" id="WP_254087508.1">
    <property type="nucleotide sequence ID" value="NZ_JAHESE010000045.1"/>
</dbReference>
<feature type="domain" description="KAP NTPase" evidence="2">
    <location>
        <begin position="405"/>
        <end position="814"/>
    </location>
</feature>
<gene>
    <name evidence="3" type="ORF">KK062_27095</name>
</gene>
<dbReference type="PANTHER" id="PTHR22674">
    <property type="entry name" value="NTPASE, KAP FAMILY P-LOOP DOMAIN-CONTAINING 1"/>
    <property type="match status" value="1"/>
</dbReference>
<dbReference type="Proteomes" id="UP001319080">
    <property type="component" value="Unassembled WGS sequence"/>
</dbReference>
<dbReference type="SUPFAM" id="SSF52540">
    <property type="entry name" value="P-loop containing nucleoside triphosphate hydrolases"/>
    <property type="match status" value="1"/>
</dbReference>
<dbReference type="Pfam" id="PF07693">
    <property type="entry name" value="KAP_NTPase"/>
    <property type="match status" value="1"/>
</dbReference>
<evidence type="ECO:0000259" key="2">
    <source>
        <dbReference type="Pfam" id="PF07693"/>
    </source>
</evidence>
<dbReference type="InterPro" id="IPR052754">
    <property type="entry name" value="NTPase_KAP_P-loop"/>
</dbReference>
<evidence type="ECO:0000313" key="3">
    <source>
        <dbReference type="EMBL" id="MBT1711939.1"/>
    </source>
</evidence>
<sequence>MASDTPERDLVRVLSALTDGTPNCVSDILFGFQRYPMSGSENDARVRDVEESLIKRGFVTVTEPRGTNKTHNGYAYFVISPQGKRYLKDHERSTRPKFAITNNQFDDNLEAEGLSNWGLLGYVDNEKDNDTYPLRQFKVTFPRGEAYFYTLDVSNEKFQTIAPIDLGTLGYARKDPKVGYHKLYRFFHFKDQYHVFITNPNLSELPPDKFKDESQDNPIYIRSSSGENGTPIFLYSNSPTIYSTTLPFTEDDDSDSDSGDETPSDFFKRALTVALVTRGFMLSDFVMISEGNTDITVSVRDALHNFYINQQDNNVYTVRRNPPPDGEAVIMKDLTDWNFVFDLFVHWAKGIRSRDLYSDKAVQPPSLVSERNSDNSAEVPSVIVYDNHSIYIGDSTDVEAALNVDAIAQEITTIIRNLKPDTGNMIGIFAPWGRGKTRLMKEIWKLLSDEEANAWARLKKKIRMLLPWGKKPVKYYQIKYQAWRYQDTPAAWAYLYEQFSLAFLGNNRKLQNIPRYHFHLLRLNIERHGWWGFLGFAAFLFLATMGVLVWTPLKEEIVEISSRIWISIAGVLVGISFKNFRLGYFTKAINIINKYGIKVSFRNTLGVQAEIQKELVHIINAWAPNGAKKKLLLVVDDLDRCNEEKTIEIIDALRIILDDDDLKDKLFVLTAIDERILSSAVGRKYHDVKDVKLDELSREYIDKLFIFSIKLGCLTESETMDFFEKFIRREKLTWIKEEVSEPSKTQSANNDIRTEANIKNAPPINQQQTAFAATQGTENKKKPNPTIKNPSDKELHFIEKNLSKVENITPRKIRILYYRYLFARNLIITSSDQRSTEDYWLNESHQEHFVEFLIHFSESPTRNITREMDRIKDLTGEGTPHLSL</sequence>
<name>A0AAP2E4A6_9BACT</name>
<dbReference type="AlphaFoldDB" id="A0AAP2E4A6"/>
<proteinExistence type="predicted"/>
<dbReference type="EMBL" id="JAHESE010000045">
    <property type="protein sequence ID" value="MBT1711939.1"/>
    <property type="molecule type" value="Genomic_DNA"/>
</dbReference>
<keyword evidence="1" id="KW-1133">Transmembrane helix</keyword>
<evidence type="ECO:0000313" key="4">
    <source>
        <dbReference type="Proteomes" id="UP001319080"/>
    </source>
</evidence>
<feature type="transmembrane region" description="Helical" evidence="1">
    <location>
        <begin position="564"/>
        <end position="584"/>
    </location>
</feature>
<reference evidence="3 4" key="1">
    <citation type="submission" date="2021-05" db="EMBL/GenBank/DDBJ databases">
        <title>A Polyphasic approach of four new species of the genus Ohtaekwangia: Ohtaekwangia histidinii sp. nov., Ohtaekwangia cretensis sp. nov., Ohtaekwangia indiensis sp. nov., Ohtaekwangia reichenbachii sp. nov. from diverse environment.</title>
        <authorList>
            <person name="Octaviana S."/>
        </authorList>
    </citation>
    <scope>NUCLEOTIDE SEQUENCE [LARGE SCALE GENOMIC DNA]</scope>
    <source>
        <strain evidence="3 4">PWU5</strain>
    </source>
</reference>
<dbReference type="InterPro" id="IPR011646">
    <property type="entry name" value="KAP_P-loop"/>
</dbReference>
<dbReference type="Gene3D" id="3.40.50.300">
    <property type="entry name" value="P-loop containing nucleotide triphosphate hydrolases"/>
    <property type="match status" value="1"/>
</dbReference>